<dbReference type="AlphaFoldDB" id="A0A921JYD2"/>
<dbReference type="PANTHER" id="PTHR40392:SF1">
    <property type="entry name" value="2-PHOSPHO-L-LACTATE GUANYLYLTRANSFERASE"/>
    <property type="match status" value="1"/>
</dbReference>
<dbReference type="PANTHER" id="PTHR40392">
    <property type="entry name" value="2-PHOSPHO-L-LACTATE GUANYLYLTRANSFERASE"/>
    <property type="match status" value="1"/>
</dbReference>
<reference evidence="5" key="2">
    <citation type="submission" date="2021-09" db="EMBL/GenBank/DDBJ databases">
        <authorList>
            <person name="Gilroy R."/>
        </authorList>
    </citation>
    <scope>NUCLEOTIDE SEQUENCE</scope>
    <source>
        <strain evidence="5">ChiGjej1B1-18357</strain>
    </source>
</reference>
<dbReference type="EC" id="2.7.7.68" evidence="5"/>
<proteinExistence type="predicted"/>
<dbReference type="GO" id="GO:0005525">
    <property type="term" value="F:GTP binding"/>
    <property type="evidence" value="ECO:0007669"/>
    <property type="project" value="UniProtKB-KW"/>
</dbReference>
<organism evidence="5 6">
    <name type="scientific">Dietzia timorensis</name>
    <dbReference type="NCBI Taxonomy" id="499555"/>
    <lineage>
        <taxon>Bacteria</taxon>
        <taxon>Bacillati</taxon>
        <taxon>Actinomycetota</taxon>
        <taxon>Actinomycetes</taxon>
        <taxon>Mycobacteriales</taxon>
        <taxon>Dietziaceae</taxon>
        <taxon>Dietzia</taxon>
    </lineage>
</organism>
<reference evidence="5" key="1">
    <citation type="journal article" date="2021" name="PeerJ">
        <title>Extensive microbial diversity within the chicken gut microbiome revealed by metagenomics and culture.</title>
        <authorList>
            <person name="Gilroy R."/>
            <person name="Ravi A."/>
            <person name="Getino M."/>
            <person name="Pursley I."/>
            <person name="Horton D.L."/>
            <person name="Alikhan N.F."/>
            <person name="Baker D."/>
            <person name="Gharbi K."/>
            <person name="Hall N."/>
            <person name="Watson M."/>
            <person name="Adriaenssens E.M."/>
            <person name="Foster-Nyarko E."/>
            <person name="Jarju S."/>
            <person name="Secka A."/>
            <person name="Antonio M."/>
            <person name="Oren A."/>
            <person name="Chaudhuri R.R."/>
            <person name="La Ragione R."/>
            <person name="Hildebrand F."/>
            <person name="Pallen M.J."/>
        </authorList>
    </citation>
    <scope>NUCLEOTIDE SEQUENCE</scope>
    <source>
        <strain evidence="5">ChiGjej1B1-18357</strain>
    </source>
</reference>
<dbReference type="SUPFAM" id="SSF53448">
    <property type="entry name" value="Nucleotide-diphospho-sugar transferases"/>
    <property type="match status" value="1"/>
</dbReference>
<dbReference type="Proteomes" id="UP000776650">
    <property type="component" value="Unassembled WGS sequence"/>
</dbReference>
<dbReference type="GO" id="GO:0043814">
    <property type="term" value="F:phospholactate guanylyltransferase activity"/>
    <property type="evidence" value="ECO:0007669"/>
    <property type="project" value="UniProtKB-EC"/>
</dbReference>
<gene>
    <name evidence="5" type="primary">cofC</name>
    <name evidence="5" type="ORF">K8V11_07830</name>
</gene>
<comment type="caution">
    <text evidence="5">The sequence shown here is derived from an EMBL/GenBank/DDBJ whole genome shotgun (WGS) entry which is preliminary data.</text>
</comment>
<dbReference type="Gene3D" id="3.90.550.10">
    <property type="entry name" value="Spore Coat Polysaccharide Biosynthesis Protein SpsA, Chain A"/>
    <property type="match status" value="1"/>
</dbReference>
<evidence type="ECO:0000256" key="4">
    <source>
        <dbReference type="ARBA" id="ARBA00023134"/>
    </source>
</evidence>
<dbReference type="InterPro" id="IPR002835">
    <property type="entry name" value="CofC"/>
</dbReference>
<keyword evidence="4" id="KW-0342">GTP-binding</keyword>
<keyword evidence="2 5" id="KW-0548">Nucleotidyltransferase</keyword>
<evidence type="ECO:0000256" key="3">
    <source>
        <dbReference type="ARBA" id="ARBA00022741"/>
    </source>
</evidence>
<dbReference type="RefSeq" id="WP_303912376.1">
    <property type="nucleotide sequence ID" value="NZ_DYXM01000145.1"/>
</dbReference>
<evidence type="ECO:0000313" key="6">
    <source>
        <dbReference type="Proteomes" id="UP000776650"/>
    </source>
</evidence>
<keyword evidence="3" id="KW-0547">Nucleotide-binding</keyword>
<dbReference type="InterPro" id="IPR029044">
    <property type="entry name" value="Nucleotide-diphossugar_trans"/>
</dbReference>
<dbReference type="EMBL" id="DYXM01000145">
    <property type="protein sequence ID" value="HJE90902.1"/>
    <property type="molecule type" value="Genomic_DNA"/>
</dbReference>
<accession>A0A921JYD2</accession>
<name>A0A921JYD2_9ACTN</name>
<evidence type="ECO:0000256" key="1">
    <source>
        <dbReference type="ARBA" id="ARBA00022679"/>
    </source>
</evidence>
<evidence type="ECO:0000256" key="2">
    <source>
        <dbReference type="ARBA" id="ARBA00022695"/>
    </source>
</evidence>
<dbReference type="NCBIfam" id="TIGR03552">
    <property type="entry name" value="F420_cofC"/>
    <property type="match status" value="1"/>
</dbReference>
<dbReference type="Pfam" id="PF01983">
    <property type="entry name" value="CofC"/>
    <property type="match status" value="1"/>
</dbReference>
<evidence type="ECO:0000313" key="5">
    <source>
        <dbReference type="EMBL" id="HJE90902.1"/>
    </source>
</evidence>
<keyword evidence="1 5" id="KW-0808">Transferase</keyword>
<protein>
    <submittedName>
        <fullName evidence="5">2-phospho-L-lactate guanylyltransferase</fullName>
        <ecNumber evidence="5">2.7.7.68</ecNumber>
    </submittedName>
</protein>
<sequence>MLRSAAESSAAPRAGGQWAVVVPAKSLDRAKSRMTTELSGPTRRRLVRAMLLDVIAAALRCPAVDTVAVVTADDELASLAAGAGARVLSEFEEQSAEPVVVSGGDRTFRYAAAVGLSWARRGTPPLYRRVAVLASDLPGISEGELLSALEAATHVERGFVPDADSAGTTMATFNAGGESGEDLRTFFGADSAREFAASGAHDLAEGARWVGLRRDVDSVAHLNHISDLGEHTTLFVDSWLADGPGTHEQRSLGKMKG</sequence>